<dbReference type="STRING" id="1317117.ATO7_07065"/>
<sequence>MDPATLPEAQARREAVRQRIGTLATLLDSAFRIPGTRIRFGVDALIGLIPGIGDVFGVALGLWMIWQARGARAPLPLQLKMLFNLIIEGVIGIVPVLGDAFDVMWQANQRNRRILIDWMDEQDRRPPPPRGRSWLWLALAALVLVAILAWFLSTPSAR</sequence>
<evidence type="ECO:0000313" key="2">
    <source>
        <dbReference type="EMBL" id="ORE89622.1"/>
    </source>
</evidence>
<dbReference type="Pfam" id="PF13430">
    <property type="entry name" value="DUF4112"/>
    <property type="match status" value="1"/>
</dbReference>
<proteinExistence type="predicted"/>
<keyword evidence="1" id="KW-0472">Membrane</keyword>
<feature type="transmembrane region" description="Helical" evidence="1">
    <location>
        <begin position="85"/>
        <end position="105"/>
    </location>
</feature>
<gene>
    <name evidence="2" type="ORF">ATO7_07065</name>
</gene>
<dbReference type="AlphaFoldDB" id="A0A1Y1SIV3"/>
<dbReference type="InterPro" id="IPR025187">
    <property type="entry name" value="DUF4112"/>
</dbReference>
<feature type="transmembrane region" description="Helical" evidence="1">
    <location>
        <begin position="40"/>
        <end position="65"/>
    </location>
</feature>
<dbReference type="PANTHER" id="PTHR35519">
    <property type="entry name" value="MEMBRANE PROTEINS"/>
    <property type="match status" value="1"/>
</dbReference>
<evidence type="ECO:0008006" key="4">
    <source>
        <dbReference type="Google" id="ProtNLM"/>
    </source>
</evidence>
<evidence type="ECO:0000313" key="3">
    <source>
        <dbReference type="Proteomes" id="UP000192342"/>
    </source>
</evidence>
<reference evidence="2 3" key="1">
    <citation type="submission" date="2013-04" db="EMBL/GenBank/DDBJ databases">
        <title>Oceanococcus atlanticus 22II-S10r2 Genome Sequencing.</title>
        <authorList>
            <person name="Lai Q."/>
            <person name="Li G."/>
            <person name="Shao Z."/>
        </authorList>
    </citation>
    <scope>NUCLEOTIDE SEQUENCE [LARGE SCALE GENOMIC DNA]</scope>
    <source>
        <strain evidence="2 3">22II-S10r2</strain>
    </source>
</reference>
<name>A0A1Y1SIV3_9GAMM</name>
<feature type="transmembrane region" description="Helical" evidence="1">
    <location>
        <begin position="134"/>
        <end position="152"/>
    </location>
</feature>
<accession>A0A1Y1SIV3</accession>
<protein>
    <recommendedName>
        <fullName evidence="4">DUF4112 domain-containing protein</fullName>
    </recommendedName>
</protein>
<dbReference type="Proteomes" id="UP000192342">
    <property type="component" value="Unassembled WGS sequence"/>
</dbReference>
<keyword evidence="1" id="KW-0812">Transmembrane</keyword>
<organism evidence="2 3">
    <name type="scientific">Oceanococcus atlanticus</name>
    <dbReference type="NCBI Taxonomy" id="1317117"/>
    <lineage>
        <taxon>Bacteria</taxon>
        <taxon>Pseudomonadati</taxon>
        <taxon>Pseudomonadota</taxon>
        <taxon>Gammaproteobacteria</taxon>
        <taxon>Chromatiales</taxon>
        <taxon>Oceanococcaceae</taxon>
        <taxon>Oceanococcus</taxon>
    </lineage>
</organism>
<keyword evidence="3" id="KW-1185">Reference proteome</keyword>
<dbReference type="EMBL" id="AQQV01000001">
    <property type="protein sequence ID" value="ORE89622.1"/>
    <property type="molecule type" value="Genomic_DNA"/>
</dbReference>
<comment type="caution">
    <text evidence="2">The sequence shown here is derived from an EMBL/GenBank/DDBJ whole genome shotgun (WGS) entry which is preliminary data.</text>
</comment>
<dbReference type="PANTHER" id="PTHR35519:SF2">
    <property type="entry name" value="PH DOMAIN PROTEIN"/>
    <property type="match status" value="1"/>
</dbReference>
<keyword evidence="1" id="KW-1133">Transmembrane helix</keyword>
<evidence type="ECO:0000256" key="1">
    <source>
        <dbReference type="SAM" id="Phobius"/>
    </source>
</evidence>